<dbReference type="Proteomes" id="UP000256379">
    <property type="component" value="Unassembled WGS sequence"/>
</dbReference>
<feature type="domain" description="ABC transporter" evidence="8">
    <location>
        <begin position="2"/>
        <end position="244"/>
    </location>
</feature>
<dbReference type="GO" id="GO:0015424">
    <property type="term" value="F:ABC-type amino acid transporter activity"/>
    <property type="evidence" value="ECO:0007669"/>
    <property type="project" value="InterPro"/>
</dbReference>
<reference evidence="9 10" key="1">
    <citation type="submission" date="2018-04" db="EMBL/GenBank/DDBJ databases">
        <title>Novel Campyloabacter and Helicobacter Species and Strains.</title>
        <authorList>
            <person name="Mannion A.J."/>
            <person name="Shen Z."/>
            <person name="Fox J.G."/>
        </authorList>
    </citation>
    <scope>NUCLEOTIDE SEQUENCE [LARGE SCALE GENOMIC DNA]</scope>
    <source>
        <strain evidence="9 10">MIT 17-337</strain>
    </source>
</reference>
<dbReference type="InterPro" id="IPR017871">
    <property type="entry name" value="ABC_transporter-like_CS"/>
</dbReference>
<sequence>MIEIHNLCKKFGNTNILKNISLEVKSGEIIAIIGPSGAGKSTFLRSINLLEYPHKGSIRIDNITLDYAKISQRLALFPNKSILQLRQKSAMVFQQHNLFTNKNCLENVAEALIIVQKIPKKEAFDIALENLKKVGLEDKAFYYTHELSGGQAQRVGIARALALNPSVMLFDEPTSALDPELVGEVLESIKVIQDKTMLIVTHELNFARAVADRIVFMTNGEIIEQKPPQDFFNQPKHERVKQFLEKMSIFKRYF</sequence>
<keyword evidence="4" id="KW-1003">Cell membrane</keyword>
<dbReference type="AlphaFoldDB" id="A0A3D8IJF3"/>
<dbReference type="EMBL" id="NXLQ01000012">
    <property type="protein sequence ID" value="RDU65362.1"/>
    <property type="molecule type" value="Genomic_DNA"/>
</dbReference>
<dbReference type="Gene3D" id="3.40.50.300">
    <property type="entry name" value="P-loop containing nucleotide triphosphate hydrolases"/>
    <property type="match status" value="1"/>
</dbReference>
<keyword evidence="6 9" id="KW-0067">ATP-binding</keyword>
<keyword evidence="5" id="KW-0547">Nucleotide-binding</keyword>
<gene>
    <name evidence="9" type="ORF">CQA53_06200</name>
</gene>
<evidence type="ECO:0000259" key="8">
    <source>
        <dbReference type="PROSITE" id="PS50893"/>
    </source>
</evidence>
<keyword evidence="3" id="KW-0813">Transport</keyword>
<dbReference type="PROSITE" id="PS00211">
    <property type="entry name" value="ABC_TRANSPORTER_1"/>
    <property type="match status" value="1"/>
</dbReference>
<evidence type="ECO:0000313" key="10">
    <source>
        <dbReference type="Proteomes" id="UP000256379"/>
    </source>
</evidence>
<evidence type="ECO:0000256" key="6">
    <source>
        <dbReference type="ARBA" id="ARBA00022840"/>
    </source>
</evidence>
<keyword evidence="7" id="KW-0472">Membrane</keyword>
<evidence type="ECO:0000256" key="3">
    <source>
        <dbReference type="ARBA" id="ARBA00022448"/>
    </source>
</evidence>
<dbReference type="GO" id="GO:0016887">
    <property type="term" value="F:ATP hydrolysis activity"/>
    <property type="evidence" value="ECO:0007669"/>
    <property type="project" value="InterPro"/>
</dbReference>
<dbReference type="GO" id="GO:0005886">
    <property type="term" value="C:plasma membrane"/>
    <property type="evidence" value="ECO:0007669"/>
    <property type="project" value="UniProtKB-SubCell"/>
</dbReference>
<dbReference type="InterPro" id="IPR050086">
    <property type="entry name" value="MetN_ABC_transporter-like"/>
</dbReference>
<evidence type="ECO:0000256" key="7">
    <source>
        <dbReference type="ARBA" id="ARBA00023136"/>
    </source>
</evidence>
<comment type="similarity">
    <text evidence="2">Belongs to the ABC transporter superfamily.</text>
</comment>
<dbReference type="OrthoDB" id="9814623at2"/>
<evidence type="ECO:0000256" key="4">
    <source>
        <dbReference type="ARBA" id="ARBA00022475"/>
    </source>
</evidence>
<dbReference type="PROSITE" id="PS50893">
    <property type="entry name" value="ABC_TRANSPORTER_2"/>
    <property type="match status" value="1"/>
</dbReference>
<evidence type="ECO:0000313" key="9">
    <source>
        <dbReference type="EMBL" id="RDU65362.1"/>
    </source>
</evidence>
<comment type="caution">
    <text evidence="9">The sequence shown here is derived from an EMBL/GenBank/DDBJ whole genome shotgun (WGS) entry which is preliminary data.</text>
</comment>
<dbReference type="InterPro" id="IPR003439">
    <property type="entry name" value="ABC_transporter-like_ATP-bd"/>
</dbReference>
<dbReference type="GO" id="GO:0005524">
    <property type="term" value="F:ATP binding"/>
    <property type="evidence" value="ECO:0007669"/>
    <property type="project" value="UniProtKB-KW"/>
</dbReference>
<organism evidence="9 10">
    <name type="scientific">Helicobacter didelphidarum</name>
    <dbReference type="NCBI Taxonomy" id="2040648"/>
    <lineage>
        <taxon>Bacteria</taxon>
        <taxon>Pseudomonadati</taxon>
        <taxon>Campylobacterota</taxon>
        <taxon>Epsilonproteobacteria</taxon>
        <taxon>Campylobacterales</taxon>
        <taxon>Helicobacteraceae</taxon>
        <taxon>Helicobacter</taxon>
    </lineage>
</organism>
<evidence type="ECO:0000256" key="1">
    <source>
        <dbReference type="ARBA" id="ARBA00004202"/>
    </source>
</evidence>
<dbReference type="PANTHER" id="PTHR43166:SF35">
    <property type="entry name" value="L-CYSTINE IMPORT ATP-BINDING PROTEIN TCYN"/>
    <property type="match status" value="1"/>
</dbReference>
<comment type="subcellular location">
    <subcellularLocation>
        <location evidence="1">Cell membrane</location>
        <topology evidence="1">Peripheral membrane protein</topology>
    </subcellularLocation>
</comment>
<dbReference type="PANTHER" id="PTHR43166">
    <property type="entry name" value="AMINO ACID IMPORT ATP-BINDING PROTEIN"/>
    <property type="match status" value="1"/>
</dbReference>
<dbReference type="SUPFAM" id="SSF52540">
    <property type="entry name" value="P-loop containing nucleoside triphosphate hydrolases"/>
    <property type="match status" value="1"/>
</dbReference>
<dbReference type="InterPro" id="IPR003593">
    <property type="entry name" value="AAA+_ATPase"/>
</dbReference>
<dbReference type="PIRSF" id="PIRSF039085">
    <property type="entry name" value="ABC_ATPase_HisP"/>
    <property type="match status" value="1"/>
</dbReference>
<dbReference type="SMART" id="SM00382">
    <property type="entry name" value="AAA"/>
    <property type="match status" value="1"/>
</dbReference>
<accession>A0A3D8IJF3</accession>
<name>A0A3D8IJF3_9HELI</name>
<dbReference type="InterPro" id="IPR027417">
    <property type="entry name" value="P-loop_NTPase"/>
</dbReference>
<evidence type="ECO:0000256" key="5">
    <source>
        <dbReference type="ARBA" id="ARBA00022741"/>
    </source>
</evidence>
<evidence type="ECO:0000256" key="2">
    <source>
        <dbReference type="ARBA" id="ARBA00005417"/>
    </source>
</evidence>
<dbReference type="InterPro" id="IPR030679">
    <property type="entry name" value="ABC_ATPase_HisP-typ"/>
</dbReference>
<proteinExistence type="inferred from homology"/>
<protein>
    <submittedName>
        <fullName evidence="9">Amino acid ABC transporter ATP-binding protein</fullName>
    </submittedName>
</protein>
<dbReference type="Pfam" id="PF00005">
    <property type="entry name" value="ABC_tran"/>
    <property type="match status" value="1"/>
</dbReference>
<keyword evidence="10" id="KW-1185">Reference proteome</keyword>
<dbReference type="RefSeq" id="WP_115543153.1">
    <property type="nucleotide sequence ID" value="NZ_NXLQ01000012.1"/>
</dbReference>